<protein>
    <submittedName>
        <fullName evidence="3">Universal stress protein</fullName>
    </submittedName>
</protein>
<dbReference type="EMBL" id="VORY01000002">
    <property type="protein sequence ID" value="TXD95061.1"/>
    <property type="molecule type" value="Genomic_DNA"/>
</dbReference>
<dbReference type="InterPro" id="IPR006015">
    <property type="entry name" value="Universal_stress_UspA"/>
</dbReference>
<evidence type="ECO:0000313" key="3">
    <source>
        <dbReference type="EMBL" id="TXD95061.1"/>
    </source>
</evidence>
<dbReference type="PRINTS" id="PR01438">
    <property type="entry name" value="UNVRSLSTRESS"/>
</dbReference>
<dbReference type="AlphaFoldDB" id="A0A5C6ZXL9"/>
<dbReference type="Proteomes" id="UP000321367">
    <property type="component" value="Unassembled WGS sequence"/>
</dbReference>
<reference evidence="3 4" key="1">
    <citation type="submission" date="2019-08" db="EMBL/GenBank/DDBJ databases">
        <title>Genome sequence of Gillisia hiemivivida IC154 (type strain).</title>
        <authorList>
            <person name="Bowman J.P."/>
        </authorList>
    </citation>
    <scope>NUCLEOTIDE SEQUENCE [LARGE SCALE GENOMIC DNA]</scope>
    <source>
        <strain evidence="3 4">IC154</strain>
    </source>
</reference>
<name>A0A5C6ZXL9_9FLAO</name>
<dbReference type="RefSeq" id="WP_146929185.1">
    <property type="nucleotide sequence ID" value="NZ_CBCSHZ010000001.1"/>
</dbReference>
<dbReference type="InterPro" id="IPR014729">
    <property type="entry name" value="Rossmann-like_a/b/a_fold"/>
</dbReference>
<dbReference type="SUPFAM" id="SSF52402">
    <property type="entry name" value="Adenine nucleotide alpha hydrolases-like"/>
    <property type="match status" value="1"/>
</dbReference>
<evidence type="ECO:0000313" key="4">
    <source>
        <dbReference type="Proteomes" id="UP000321367"/>
    </source>
</evidence>
<feature type="domain" description="UspA" evidence="2">
    <location>
        <begin position="2"/>
        <end position="148"/>
    </location>
</feature>
<evidence type="ECO:0000259" key="2">
    <source>
        <dbReference type="Pfam" id="PF00582"/>
    </source>
</evidence>
<dbReference type="PANTHER" id="PTHR43010">
    <property type="entry name" value="UNIVERSAL STRESS PROTEIN SLR1230"/>
    <property type="match status" value="1"/>
</dbReference>
<proteinExistence type="inferred from homology"/>
<organism evidence="3 4">
    <name type="scientific">Gillisia hiemivivida</name>
    <dbReference type="NCBI Taxonomy" id="291190"/>
    <lineage>
        <taxon>Bacteria</taxon>
        <taxon>Pseudomonadati</taxon>
        <taxon>Bacteroidota</taxon>
        <taxon>Flavobacteriia</taxon>
        <taxon>Flavobacteriales</taxon>
        <taxon>Flavobacteriaceae</taxon>
        <taxon>Gillisia</taxon>
    </lineage>
</organism>
<comment type="similarity">
    <text evidence="1">Belongs to the universal stress protein A family.</text>
</comment>
<sequence>MKIVLAIDGSHYSKAAVKELTKIPLPNDSEVNIINIYEHRAMPMPGLVSTKATLYKYPEDAIKNAQIIGKSIVSKAVEVLKRKNDSLNITTTVVNGLPKKEILEKAESFDADLIVVGSQGQGAFSRFLLGSVSQYLATHAKCSVLIVKEKEDAQ</sequence>
<accession>A0A5C6ZXL9</accession>
<dbReference type="Gene3D" id="3.40.50.620">
    <property type="entry name" value="HUPs"/>
    <property type="match status" value="1"/>
</dbReference>
<dbReference type="OrthoDB" id="9788959at2"/>
<dbReference type="PANTHER" id="PTHR43010:SF1">
    <property type="entry name" value="USPA DOMAIN-CONTAINING PROTEIN"/>
    <property type="match status" value="1"/>
</dbReference>
<dbReference type="InterPro" id="IPR051688">
    <property type="entry name" value="USP_A"/>
</dbReference>
<dbReference type="InterPro" id="IPR006016">
    <property type="entry name" value="UspA"/>
</dbReference>
<gene>
    <name evidence="3" type="ORF">ES724_02600</name>
</gene>
<comment type="caution">
    <text evidence="3">The sequence shown here is derived from an EMBL/GenBank/DDBJ whole genome shotgun (WGS) entry which is preliminary data.</text>
</comment>
<dbReference type="Pfam" id="PF00582">
    <property type="entry name" value="Usp"/>
    <property type="match status" value="1"/>
</dbReference>
<keyword evidence="4" id="KW-1185">Reference proteome</keyword>
<dbReference type="CDD" id="cd23659">
    <property type="entry name" value="USP_At3g01520-like"/>
    <property type="match status" value="1"/>
</dbReference>
<evidence type="ECO:0000256" key="1">
    <source>
        <dbReference type="ARBA" id="ARBA00008791"/>
    </source>
</evidence>